<dbReference type="InterPro" id="IPR001932">
    <property type="entry name" value="PPM-type_phosphatase-like_dom"/>
</dbReference>
<feature type="transmembrane region" description="Helical" evidence="3">
    <location>
        <begin position="94"/>
        <end position="113"/>
    </location>
</feature>
<dbReference type="EMBL" id="CP039291">
    <property type="protein sequence ID" value="QCB95354.1"/>
    <property type="molecule type" value="Genomic_DNA"/>
</dbReference>
<protein>
    <submittedName>
        <fullName evidence="5">Serine/threonine-protein phosphatase</fullName>
    </submittedName>
</protein>
<dbReference type="PANTHER" id="PTHR43156:SF2">
    <property type="entry name" value="STAGE II SPORULATION PROTEIN E"/>
    <property type="match status" value="1"/>
</dbReference>
<dbReference type="SMART" id="SM00331">
    <property type="entry name" value="PP2C_SIG"/>
    <property type="match status" value="1"/>
</dbReference>
<dbReference type="Gene3D" id="3.60.40.10">
    <property type="entry name" value="PPM-type phosphatase domain"/>
    <property type="match status" value="1"/>
</dbReference>
<dbReference type="KEGG" id="celz:E5225_11255"/>
<evidence type="ECO:0000259" key="4">
    <source>
        <dbReference type="SMART" id="SM00331"/>
    </source>
</evidence>
<accession>A0A4P7SQP3</accession>
<dbReference type="PANTHER" id="PTHR43156">
    <property type="entry name" value="STAGE II SPORULATION PROTEIN E-RELATED"/>
    <property type="match status" value="1"/>
</dbReference>
<feature type="domain" description="PPM-type phosphatase" evidence="4">
    <location>
        <begin position="173"/>
        <end position="381"/>
    </location>
</feature>
<organism evidence="5 6">
    <name type="scientific">Cellulomonas shaoxiangyii</name>
    <dbReference type="NCBI Taxonomy" id="2566013"/>
    <lineage>
        <taxon>Bacteria</taxon>
        <taxon>Bacillati</taxon>
        <taxon>Actinomycetota</taxon>
        <taxon>Actinomycetes</taxon>
        <taxon>Micrococcales</taxon>
        <taxon>Cellulomonadaceae</taxon>
        <taxon>Cellulomonas</taxon>
    </lineage>
</organism>
<keyword evidence="6" id="KW-1185">Reference proteome</keyword>
<gene>
    <name evidence="5" type="ORF">E5225_11255</name>
</gene>
<feature type="region of interest" description="Disordered" evidence="2">
    <location>
        <begin position="1"/>
        <end position="29"/>
    </location>
</feature>
<dbReference type="OrthoDB" id="4935951at2"/>
<dbReference type="AlphaFoldDB" id="A0A4P7SQP3"/>
<keyword evidence="3" id="KW-0812">Transmembrane</keyword>
<name>A0A4P7SQP3_9CELL</name>
<evidence type="ECO:0000256" key="1">
    <source>
        <dbReference type="ARBA" id="ARBA00022801"/>
    </source>
</evidence>
<sequence>MHSRHAPRRPRRPRVTRSLGTVRADRDRDAASARVRRGLRRVRALGTQGVLTAVFLVLAFALAAGVERDPRWFSPSVFVLLLLVATSVLRWRTLVVVVAAVLVLATALALAAVPTLTPGAVVVLLLACAAVLVFAWERERLGLQGAPGALMLVDLRDRLSAGGRVPPLPVGWHVDVEVRSAHGAGFSGDFVVTRLAEGHRLEIALVDVSGKGQAAGVRSLQLSGALGGLLGAMSPPRFLPAANDYLLDQRWDEGFATAVHLAVDLRTGGWSVASAGHPPPIRLDAASGRLELLTTAAGPALGVVDAIRPEVRTGTFARGDAIVLYTDGLVESPGRDVDQGIDRLLGVVEQVVSARGGSASAVLAGARAAEDDDRAVVVVRRR</sequence>
<evidence type="ECO:0000256" key="2">
    <source>
        <dbReference type="SAM" id="MobiDB-lite"/>
    </source>
</evidence>
<dbReference type="SUPFAM" id="SSF81606">
    <property type="entry name" value="PP2C-like"/>
    <property type="match status" value="1"/>
</dbReference>
<dbReference type="Pfam" id="PF07228">
    <property type="entry name" value="SpoIIE"/>
    <property type="match status" value="1"/>
</dbReference>
<keyword evidence="1" id="KW-0378">Hydrolase</keyword>
<evidence type="ECO:0000313" key="6">
    <source>
        <dbReference type="Proteomes" id="UP000296469"/>
    </source>
</evidence>
<feature type="transmembrane region" description="Helical" evidence="3">
    <location>
        <begin position="72"/>
        <end position="89"/>
    </location>
</feature>
<dbReference type="InterPro" id="IPR036457">
    <property type="entry name" value="PPM-type-like_dom_sf"/>
</dbReference>
<keyword evidence="3" id="KW-0472">Membrane</keyword>
<feature type="transmembrane region" description="Helical" evidence="3">
    <location>
        <begin position="119"/>
        <end position="136"/>
    </location>
</feature>
<feature type="compositionally biased region" description="Basic residues" evidence="2">
    <location>
        <begin position="1"/>
        <end position="15"/>
    </location>
</feature>
<dbReference type="InterPro" id="IPR052016">
    <property type="entry name" value="Bact_Sigma-Reg"/>
</dbReference>
<proteinExistence type="predicted"/>
<reference evidence="5 6" key="1">
    <citation type="submission" date="2019-04" db="EMBL/GenBank/DDBJ databases">
        <title>Isolation and identification of Cellulomonas shaoxiangyii sp. Nov. isolated from feces of the Tibetan antelopes (Pantholops hodgsonii) in the Qinghai-Tibet plateau of China.</title>
        <authorList>
            <person name="Tian Z."/>
        </authorList>
    </citation>
    <scope>NUCLEOTIDE SEQUENCE [LARGE SCALE GENOMIC DNA]</scope>
    <source>
        <strain evidence="5 6">Z28</strain>
    </source>
</reference>
<evidence type="ECO:0000313" key="5">
    <source>
        <dbReference type="EMBL" id="QCB95354.1"/>
    </source>
</evidence>
<evidence type="ECO:0000256" key="3">
    <source>
        <dbReference type="SAM" id="Phobius"/>
    </source>
</evidence>
<dbReference type="Proteomes" id="UP000296469">
    <property type="component" value="Chromosome"/>
</dbReference>
<feature type="transmembrane region" description="Helical" evidence="3">
    <location>
        <begin position="44"/>
        <end position="66"/>
    </location>
</feature>
<keyword evidence="3" id="KW-1133">Transmembrane helix</keyword>
<dbReference type="GO" id="GO:0016791">
    <property type="term" value="F:phosphatase activity"/>
    <property type="evidence" value="ECO:0007669"/>
    <property type="project" value="TreeGrafter"/>
</dbReference>